<accession>A0ABW9B4B9</accession>
<reference evidence="1 2" key="1">
    <citation type="journal article" date="2024" name="Chem. Sci.">
        <title>Discovery of megapolipeptins by genome mining of a Burkholderiales bacteria collection.</title>
        <authorList>
            <person name="Paulo B.S."/>
            <person name="Recchia M.J.J."/>
            <person name="Lee S."/>
            <person name="Fergusson C.H."/>
            <person name="Romanowski S.B."/>
            <person name="Hernandez A."/>
            <person name="Krull N."/>
            <person name="Liu D.Y."/>
            <person name="Cavanagh H."/>
            <person name="Bos A."/>
            <person name="Gray C.A."/>
            <person name="Murphy B.T."/>
            <person name="Linington R.G."/>
            <person name="Eustaquio A.S."/>
        </authorList>
    </citation>
    <scope>NUCLEOTIDE SEQUENCE [LARGE SCALE GENOMIC DNA]</scope>
    <source>
        <strain evidence="1 2">RL17-350-BIC-A</strain>
    </source>
</reference>
<sequence>MSMQINTAELGTLSLESANQKPCFTDLEQFIKISAESIGELRKVDVYRVISSVRSGNVDGVTRRDLATYIAAKRHDLVAEVTDVMQEDFPQDDWAADCVAGRKMVPTPDDVHRVWLANRKEGDRVEVPYSVAKEDIKLMTVFENDGVWIRLLPDGFSKGIDNTVLVDAVSGVLHYASVRIGSPGTTNGMGWLDDNVKLSVSAEVDQPHGSPSPSM</sequence>
<name>A0ABW9B4B9_9BURK</name>
<organism evidence="1 2">
    <name type="scientific">Paraburkholderia dipogonis</name>
    <dbReference type="NCBI Taxonomy" id="1211383"/>
    <lineage>
        <taxon>Bacteria</taxon>
        <taxon>Pseudomonadati</taxon>
        <taxon>Pseudomonadota</taxon>
        <taxon>Betaproteobacteria</taxon>
        <taxon>Burkholderiales</taxon>
        <taxon>Burkholderiaceae</taxon>
        <taxon>Paraburkholderia</taxon>
    </lineage>
</organism>
<dbReference type="EMBL" id="JAQQEZ010000058">
    <property type="protein sequence ID" value="MFM0007333.1"/>
    <property type="molecule type" value="Genomic_DNA"/>
</dbReference>
<gene>
    <name evidence="1" type="ORF">PQR57_41065</name>
</gene>
<dbReference type="RefSeq" id="WP_408181928.1">
    <property type="nucleotide sequence ID" value="NZ_JAQQEZ010000058.1"/>
</dbReference>
<evidence type="ECO:0000313" key="2">
    <source>
        <dbReference type="Proteomes" id="UP001629230"/>
    </source>
</evidence>
<dbReference type="Proteomes" id="UP001629230">
    <property type="component" value="Unassembled WGS sequence"/>
</dbReference>
<evidence type="ECO:0000313" key="1">
    <source>
        <dbReference type="EMBL" id="MFM0007333.1"/>
    </source>
</evidence>
<comment type="caution">
    <text evidence="1">The sequence shown here is derived from an EMBL/GenBank/DDBJ whole genome shotgun (WGS) entry which is preliminary data.</text>
</comment>
<keyword evidence="2" id="KW-1185">Reference proteome</keyword>
<proteinExistence type="predicted"/>
<protein>
    <submittedName>
        <fullName evidence="1">Uncharacterized protein</fullName>
    </submittedName>
</protein>